<evidence type="ECO:0000313" key="3">
    <source>
        <dbReference type="Proteomes" id="UP000612362"/>
    </source>
</evidence>
<dbReference type="SUPFAM" id="SSF55729">
    <property type="entry name" value="Acyl-CoA N-acyltransferases (Nat)"/>
    <property type="match status" value="1"/>
</dbReference>
<dbReference type="PROSITE" id="PS51186">
    <property type="entry name" value="GNAT"/>
    <property type="match status" value="1"/>
</dbReference>
<evidence type="ECO:0000313" key="2">
    <source>
        <dbReference type="EMBL" id="GHO46666.1"/>
    </source>
</evidence>
<accession>A0A8J3I313</accession>
<dbReference type="RefSeq" id="WP_220196031.1">
    <property type="nucleotide sequence ID" value="NZ_BNJF01000002.1"/>
</dbReference>
<dbReference type="CDD" id="cd04301">
    <property type="entry name" value="NAT_SF"/>
    <property type="match status" value="1"/>
</dbReference>
<dbReference type="GO" id="GO:0016747">
    <property type="term" value="F:acyltransferase activity, transferring groups other than amino-acyl groups"/>
    <property type="evidence" value="ECO:0007669"/>
    <property type="project" value="InterPro"/>
</dbReference>
<dbReference type="InterPro" id="IPR016181">
    <property type="entry name" value="Acyl_CoA_acyltransferase"/>
</dbReference>
<dbReference type="AlphaFoldDB" id="A0A8J3I313"/>
<dbReference type="EMBL" id="BNJF01000002">
    <property type="protein sequence ID" value="GHO46666.1"/>
    <property type="molecule type" value="Genomic_DNA"/>
</dbReference>
<evidence type="ECO:0000259" key="1">
    <source>
        <dbReference type="PROSITE" id="PS51186"/>
    </source>
</evidence>
<dbReference type="Proteomes" id="UP000612362">
    <property type="component" value="Unassembled WGS sequence"/>
</dbReference>
<reference evidence="2" key="1">
    <citation type="submission" date="2020-10" db="EMBL/GenBank/DDBJ databases">
        <title>Taxonomic study of unclassified bacteria belonging to the class Ktedonobacteria.</title>
        <authorList>
            <person name="Yabe S."/>
            <person name="Wang C.M."/>
            <person name="Zheng Y."/>
            <person name="Sakai Y."/>
            <person name="Cavaletti L."/>
            <person name="Monciardini P."/>
            <person name="Donadio S."/>
        </authorList>
    </citation>
    <scope>NUCLEOTIDE SEQUENCE</scope>
    <source>
        <strain evidence="2">SOSP1-1</strain>
    </source>
</reference>
<protein>
    <submittedName>
        <fullName evidence="2">N-acetyltransferase</fullName>
    </submittedName>
</protein>
<name>A0A8J3I313_9CHLR</name>
<feature type="domain" description="N-acetyltransferase" evidence="1">
    <location>
        <begin position="2"/>
        <end position="157"/>
    </location>
</feature>
<dbReference type="Pfam" id="PF00583">
    <property type="entry name" value="Acetyltransf_1"/>
    <property type="match status" value="1"/>
</dbReference>
<comment type="caution">
    <text evidence="2">The sequence shown here is derived from an EMBL/GenBank/DDBJ whole genome shotgun (WGS) entry which is preliminary data.</text>
</comment>
<proteinExistence type="predicted"/>
<sequence>MVQLVPLSEEQYQSYLDKAVKGYAEDHIKGGRWTAENALENSRKEFENYLPQGVETPNNYLFSIYDEQSGEHAGILWFARVEREAEPMAFVYDVEIFEPYRRRGYGSRAFELMEEKVRDLDLHSIVLHVFGHNHGAIKMYEKLGYLPTNIQMRKKLD</sequence>
<keyword evidence="3" id="KW-1185">Reference proteome</keyword>
<organism evidence="2 3">
    <name type="scientific">Ktedonospora formicarum</name>
    <dbReference type="NCBI Taxonomy" id="2778364"/>
    <lineage>
        <taxon>Bacteria</taxon>
        <taxon>Bacillati</taxon>
        <taxon>Chloroflexota</taxon>
        <taxon>Ktedonobacteria</taxon>
        <taxon>Ktedonobacterales</taxon>
        <taxon>Ktedonobacteraceae</taxon>
        <taxon>Ktedonospora</taxon>
    </lineage>
</organism>
<dbReference type="InterPro" id="IPR000182">
    <property type="entry name" value="GNAT_dom"/>
</dbReference>
<dbReference type="Gene3D" id="3.40.630.30">
    <property type="match status" value="1"/>
</dbReference>
<gene>
    <name evidence="2" type="ORF">KSX_48290</name>
</gene>